<dbReference type="GO" id="GO:0004527">
    <property type="term" value="F:exonuclease activity"/>
    <property type="evidence" value="ECO:0007669"/>
    <property type="project" value="UniProtKB-KW"/>
</dbReference>
<evidence type="ECO:0000313" key="6">
    <source>
        <dbReference type="EMBL" id="AKV78009.1"/>
    </source>
</evidence>
<dbReference type="Proteomes" id="UP000062475">
    <property type="component" value="Chromosome"/>
</dbReference>
<dbReference type="OMA" id="EYWPSQI"/>
<reference evidence="11 12" key="2">
    <citation type="journal article" date="2015" name="Genome Announc.">
        <title>Complete Genome Sequences of Evolved Arsenate-Resistant Metallosphaera sedula Strains.</title>
        <authorList>
            <person name="Ai C."/>
            <person name="McCarthy S."/>
            <person name="Schackwitz W."/>
            <person name="Martin J."/>
            <person name="Lipzen A."/>
            <person name="Blum P."/>
        </authorList>
    </citation>
    <scope>NUCLEOTIDE SEQUENCE [LARGE SCALE GENOMIC DNA]</scope>
    <source>
        <strain evidence="6 12">ARS120-1</strain>
        <strain evidence="7 11">ARS120-2</strain>
        <strain evidence="4 14">ARS50-1</strain>
        <strain evidence="5 13">ARS50-2</strain>
    </source>
</reference>
<dbReference type="Proteomes" id="UP000056255">
    <property type="component" value="Chromosome"/>
</dbReference>
<evidence type="ECO:0000259" key="2">
    <source>
        <dbReference type="Pfam" id="PF12705"/>
    </source>
</evidence>
<reference evidence="8 10" key="3">
    <citation type="submission" date="2015-07" db="EMBL/GenBank/DDBJ databases">
        <title>Physiological, transcriptional responses and genome re-sequencing of acid resistant extremely thermoacidophilic Metallosphaera sedula SARC-M1.</title>
        <authorList>
            <person name="Ai C."/>
            <person name="McCarthy S."/>
            <person name="Eckrich V."/>
            <person name="Rudrappa D."/>
            <person name="Qiu G."/>
            <person name="Blum P."/>
        </authorList>
    </citation>
    <scope>NUCLEOTIDE SEQUENCE [LARGE SCALE GENOMIC DNA]</scope>
    <source>
        <strain evidence="8 10">SARC-M1</strain>
    </source>
</reference>
<evidence type="ECO:0000256" key="1">
    <source>
        <dbReference type="ARBA" id="ARBA00001936"/>
    </source>
</evidence>
<dbReference type="GeneID" id="91754813"/>
<dbReference type="Proteomes" id="UP000068832">
    <property type="component" value="Chromosome"/>
</dbReference>
<evidence type="ECO:0000313" key="4">
    <source>
        <dbReference type="EMBL" id="AKV73520.1"/>
    </source>
</evidence>
<proteinExistence type="predicted"/>
<keyword evidence="3" id="KW-0378">Hydrolase</keyword>
<evidence type="ECO:0000313" key="14">
    <source>
        <dbReference type="Proteomes" id="UP000068832"/>
    </source>
</evidence>
<dbReference type="EMBL" id="CP008822">
    <property type="protein sequence ID" value="AIM26530.1"/>
    <property type="molecule type" value="Genomic_DNA"/>
</dbReference>
<dbReference type="InterPro" id="IPR038726">
    <property type="entry name" value="PDDEXK_AddAB-type"/>
</dbReference>
<dbReference type="Gene3D" id="3.90.320.10">
    <property type="match status" value="1"/>
</dbReference>
<keyword evidence="3" id="KW-0540">Nuclease</keyword>
<keyword evidence="3" id="KW-0269">Exonuclease</keyword>
<feature type="domain" description="PD-(D/E)XK endonuclease-like" evidence="2">
    <location>
        <begin position="59"/>
        <end position="219"/>
    </location>
</feature>
<evidence type="ECO:0000313" key="11">
    <source>
        <dbReference type="Proteomes" id="UP000061362"/>
    </source>
</evidence>
<evidence type="ECO:0000313" key="8">
    <source>
        <dbReference type="EMBL" id="AKV82500.1"/>
    </source>
</evidence>
<dbReference type="EMBL" id="CP012176">
    <property type="protein sequence ID" value="AKV82500.1"/>
    <property type="molecule type" value="Genomic_DNA"/>
</dbReference>
<organism evidence="3 9">
    <name type="scientific">Metallosphaera sedula</name>
    <dbReference type="NCBI Taxonomy" id="43687"/>
    <lineage>
        <taxon>Archaea</taxon>
        <taxon>Thermoproteota</taxon>
        <taxon>Thermoprotei</taxon>
        <taxon>Sulfolobales</taxon>
        <taxon>Sulfolobaceae</taxon>
        <taxon>Metallosphaera</taxon>
    </lineage>
</organism>
<dbReference type="Proteomes" id="UP000061362">
    <property type="component" value="Chromosome"/>
</dbReference>
<sequence>MVVKEIIYKHIVDDEFKQPYEGEYWPSKIWNCLRKQYYDRTSPVLSGIDSARFTVLGEALHELVAEILKKEDSVKVTSELPLRIPHPTNHEIVISGRADDLIVIEFTKERYLVEVKSVDNLQHKVRNGYLPRLEHRAQLNLYMKAFPKSKGVLLYVDRSNFEMEEFILDFDEQLYLKTMERAELLHRAIKERKVPEPEAKLRDDMRWQCDFCLYRAKCDKDS</sequence>
<name>A0A088E5B0_9CREN</name>
<dbReference type="EMBL" id="CP012175">
    <property type="protein sequence ID" value="AKV80254.1"/>
    <property type="molecule type" value="Genomic_DNA"/>
</dbReference>
<reference evidence="3 9" key="1">
    <citation type="journal article" date="2014" name="J. Bacteriol.">
        <title>Role of an Archaeal PitA Transporter in the Copper and Arsenic Resistance of Metallosphaera sedula, an Extreme Thermoacidophile.</title>
        <authorList>
            <person name="McCarthy S."/>
            <person name="Ai C."/>
            <person name="Wheaton G."/>
            <person name="Tevatia R."/>
            <person name="Eckrich V."/>
            <person name="Kelly R."/>
            <person name="Blum P."/>
        </authorList>
    </citation>
    <scope>NUCLEOTIDE SEQUENCE [LARGE SCALE GENOMIC DNA]</scope>
    <source>
        <strain evidence="3 9">CuR1</strain>
    </source>
</reference>
<dbReference type="EMBL" id="CP012174">
    <property type="protein sequence ID" value="AKV78009.1"/>
    <property type="molecule type" value="Genomic_DNA"/>
</dbReference>
<evidence type="ECO:0000313" key="9">
    <source>
        <dbReference type="Proteomes" id="UP000029084"/>
    </source>
</evidence>
<dbReference type="RefSeq" id="WP_011921511.1">
    <property type="nucleotide sequence ID" value="NZ_CP008822.1"/>
</dbReference>
<comment type="cofactor">
    <cofactor evidence="1">
        <name>Mn(2+)</name>
        <dbReference type="ChEBI" id="CHEBI:29035"/>
    </cofactor>
</comment>
<dbReference type="Proteomes" id="UP000062398">
    <property type="component" value="Chromosome"/>
</dbReference>
<evidence type="ECO:0000313" key="5">
    <source>
        <dbReference type="EMBL" id="AKV75762.1"/>
    </source>
</evidence>
<dbReference type="EMBL" id="CP012173">
    <property type="protein sequence ID" value="AKV75762.1"/>
    <property type="molecule type" value="Genomic_DNA"/>
</dbReference>
<dbReference type="AlphaFoldDB" id="A0A088E5B0"/>
<dbReference type="OrthoDB" id="10444at2157"/>
<gene>
    <name evidence="3" type="ORF">HA72_0366</name>
    <name evidence="4" type="ORF">MsedA_0379</name>
    <name evidence="5" type="ORF">MsedB_0379</name>
    <name evidence="6" type="ORF">MsedC_0378</name>
    <name evidence="7" type="ORF">MsedD_0379</name>
    <name evidence="8" type="ORF">MsedE_0379</name>
</gene>
<evidence type="ECO:0000313" key="12">
    <source>
        <dbReference type="Proteomes" id="UP000062398"/>
    </source>
</evidence>
<evidence type="ECO:0000313" key="7">
    <source>
        <dbReference type="EMBL" id="AKV80254.1"/>
    </source>
</evidence>
<dbReference type="Proteomes" id="UP000029084">
    <property type="component" value="Chromosome"/>
</dbReference>
<protein>
    <submittedName>
        <fullName evidence="3">CRISPR-associated exonuclease, Cas4 family</fullName>
    </submittedName>
</protein>
<dbReference type="InterPro" id="IPR011604">
    <property type="entry name" value="PDDEXK-like_dom_sf"/>
</dbReference>
<accession>A0A088E5B0</accession>
<evidence type="ECO:0000313" key="13">
    <source>
        <dbReference type="Proteomes" id="UP000062475"/>
    </source>
</evidence>
<evidence type="ECO:0000313" key="3">
    <source>
        <dbReference type="EMBL" id="AIM26530.1"/>
    </source>
</evidence>
<evidence type="ECO:0000313" key="10">
    <source>
        <dbReference type="Proteomes" id="UP000056255"/>
    </source>
</evidence>
<dbReference type="EMBL" id="CP012172">
    <property type="protein sequence ID" value="AKV73520.1"/>
    <property type="molecule type" value="Genomic_DNA"/>
</dbReference>
<dbReference type="Pfam" id="PF12705">
    <property type="entry name" value="PDDEXK_1"/>
    <property type="match status" value="1"/>
</dbReference>
<dbReference type="PATRIC" id="fig|43687.5.peg.377"/>